<dbReference type="FunFam" id="3.40.605.10:FF:000012">
    <property type="entry name" value="NAD-dependent succinate-semialdehyde dehydrogenase"/>
    <property type="match status" value="1"/>
</dbReference>
<reference evidence="5" key="1">
    <citation type="journal article" date="2014" name="Nat. Commun.">
        <title>Multiple recent horizontal transfers of a large genomic region in cheese making fungi.</title>
        <authorList>
            <person name="Cheeseman K."/>
            <person name="Ropars J."/>
            <person name="Renault P."/>
            <person name="Dupont J."/>
            <person name="Gouzy J."/>
            <person name="Branca A."/>
            <person name="Abraham A.L."/>
            <person name="Ceppi M."/>
            <person name="Conseiller E."/>
            <person name="Debuchy R."/>
            <person name="Malagnac F."/>
            <person name="Goarin A."/>
            <person name="Silar P."/>
            <person name="Lacoste S."/>
            <person name="Sallet E."/>
            <person name="Bensimon A."/>
            <person name="Giraud T."/>
            <person name="Brygoo Y."/>
        </authorList>
    </citation>
    <scope>NUCLEOTIDE SEQUENCE [LARGE SCALE GENOMIC DNA]</scope>
    <source>
        <strain evidence="5">FM164</strain>
    </source>
</reference>
<dbReference type="InterPro" id="IPR047110">
    <property type="entry name" value="GABD/Sad-like"/>
</dbReference>
<evidence type="ECO:0000256" key="3">
    <source>
        <dbReference type="ARBA" id="ARBA00023002"/>
    </source>
</evidence>
<feature type="domain" description="Aldehyde dehydrogenase" evidence="4">
    <location>
        <begin position="5"/>
        <end position="456"/>
    </location>
</feature>
<name>W6QGV2_PENRF</name>
<dbReference type="InterPro" id="IPR016161">
    <property type="entry name" value="Ald_DH/histidinol_DH"/>
</dbReference>
<evidence type="ECO:0000256" key="1">
    <source>
        <dbReference type="ARBA" id="ARBA00009986"/>
    </source>
</evidence>
<dbReference type="PANTHER" id="PTHR43217">
    <property type="entry name" value="SUCCINATE SEMIALDEHYDE DEHYDROGENASE [NAD(P)+] SAD"/>
    <property type="match status" value="1"/>
</dbReference>
<dbReference type="OMA" id="PVAQLYK"/>
<accession>W6QGV2</accession>
<keyword evidence="3" id="KW-0560">Oxidoreductase</keyword>
<dbReference type="PANTHER" id="PTHR43217:SF2">
    <property type="entry name" value="SUCCINATE-SEMIALDEHYDE DEHYDROGENASE [NADP(+)]"/>
    <property type="match status" value="1"/>
</dbReference>
<dbReference type="Pfam" id="PF00171">
    <property type="entry name" value="Aldedh"/>
    <property type="match status" value="1"/>
</dbReference>
<organism evidence="5 6">
    <name type="scientific">Penicillium roqueforti (strain FM164)</name>
    <dbReference type="NCBI Taxonomy" id="1365484"/>
    <lineage>
        <taxon>Eukaryota</taxon>
        <taxon>Fungi</taxon>
        <taxon>Dikarya</taxon>
        <taxon>Ascomycota</taxon>
        <taxon>Pezizomycotina</taxon>
        <taxon>Eurotiomycetes</taxon>
        <taxon>Eurotiomycetidae</taxon>
        <taxon>Eurotiales</taxon>
        <taxon>Aspergillaceae</taxon>
        <taxon>Penicillium</taxon>
    </lineage>
</organism>
<dbReference type="InterPro" id="IPR016163">
    <property type="entry name" value="Ald_DH_C"/>
</dbReference>
<dbReference type="InterPro" id="IPR016162">
    <property type="entry name" value="Ald_DH_N"/>
</dbReference>
<dbReference type="OrthoDB" id="310895at2759"/>
<dbReference type="GO" id="GO:0004030">
    <property type="term" value="F:aldehyde dehydrogenase [NAD(P)+] activity"/>
    <property type="evidence" value="ECO:0007669"/>
    <property type="project" value="InterPro"/>
</dbReference>
<dbReference type="InterPro" id="IPR015590">
    <property type="entry name" value="Aldehyde_DH_dom"/>
</dbReference>
<evidence type="ECO:0000256" key="2">
    <source>
        <dbReference type="ARBA" id="ARBA00022857"/>
    </source>
</evidence>
<evidence type="ECO:0000313" key="6">
    <source>
        <dbReference type="Proteomes" id="UP000030686"/>
    </source>
</evidence>
<dbReference type="AlphaFoldDB" id="W6QGV2"/>
<comment type="similarity">
    <text evidence="1">Belongs to the aldehyde dehydrogenase family.</text>
</comment>
<dbReference type="InterPro" id="IPR044148">
    <property type="entry name" value="ALDH_GabD1-like"/>
</dbReference>
<dbReference type="SUPFAM" id="SSF53720">
    <property type="entry name" value="ALDH-like"/>
    <property type="match status" value="1"/>
</dbReference>
<dbReference type="Gene3D" id="3.40.605.10">
    <property type="entry name" value="Aldehyde Dehydrogenase, Chain A, domain 1"/>
    <property type="match status" value="1"/>
</dbReference>
<dbReference type="EMBL" id="HG792017">
    <property type="protein sequence ID" value="CDM33419.1"/>
    <property type="molecule type" value="Genomic_DNA"/>
</dbReference>
<keyword evidence="2" id="KW-0521">NADP</keyword>
<dbReference type="STRING" id="1365484.W6QGV2"/>
<dbReference type="Gene3D" id="3.40.309.10">
    <property type="entry name" value="Aldehyde Dehydrogenase, Chain A, domain 2"/>
    <property type="match status" value="1"/>
</dbReference>
<dbReference type="Proteomes" id="UP000030686">
    <property type="component" value="Unassembled WGS sequence"/>
</dbReference>
<evidence type="ECO:0000313" key="5">
    <source>
        <dbReference type="EMBL" id="CDM33419.1"/>
    </source>
</evidence>
<proteinExistence type="inferred from homology"/>
<protein>
    <submittedName>
        <fullName evidence="5">Succinate-semialdehyde dehydrogenase [NADP+]</fullName>
    </submittedName>
</protein>
<sequence>MSKPAHYKSINPATGELFQSYKDTTDQEVSNALDRAQECFTDDWRRRTIAERSEVLHRVARLMSDRSEHMATLITKEMGKLYTQALAEVSLSVDILTYYATNAEEFLKGTTIHEHGASSEVICEPFGIILAIEPWNFPYYQLARVAGPQLMAGNVVLLKHAARVPQCALAFSQLFEDAGAPEGAWTNLFCTRSQIETIIDDFRVRGVTLTGSERAGSIVAECAGRNLKKVILELGGSDPFIVLEDADLDFAIAEACAGRIWCLGQVCSAPKRFIVVGKERTERFIEGMRHRFSSRVAGDPMDPHTAVSPLSSESAMKVLLDQIDKAKSHGATVLFGGNRIDRPGFYIESTMITDVTPENPIFYEELFGPVSMVFSVDTDDAAIELANATKFGLGSSVISENHEHARAVANKIEAGMVFINSFFVTVPELPFGGVKNSGFGRELSELGIGEFINKKLIRVAPESKKLVKYDD</sequence>
<dbReference type="GO" id="GO:0004777">
    <property type="term" value="F:succinate-semialdehyde dehydrogenase (NAD+) activity"/>
    <property type="evidence" value="ECO:0007669"/>
    <property type="project" value="TreeGrafter"/>
</dbReference>
<gene>
    <name evidence="5" type="primary">ssdA</name>
    <name evidence="5" type="ORF">PROQFM164_S03g000143</name>
</gene>
<evidence type="ECO:0000259" key="4">
    <source>
        <dbReference type="Pfam" id="PF00171"/>
    </source>
</evidence>
<dbReference type="CDD" id="cd07100">
    <property type="entry name" value="ALDH_SSADH1_GabD1"/>
    <property type="match status" value="1"/>
</dbReference>
<keyword evidence="6" id="KW-1185">Reference proteome</keyword>